<protein>
    <submittedName>
        <fullName evidence="3">Protein of uncharacterized function (DUF1541)</fullName>
    </submittedName>
</protein>
<feature type="domain" description="DUF1541" evidence="2">
    <location>
        <begin position="142"/>
        <end position="191"/>
    </location>
</feature>
<dbReference type="EMBL" id="LS483468">
    <property type="protein sequence ID" value="SQI30387.1"/>
    <property type="molecule type" value="Genomic_DNA"/>
</dbReference>
<dbReference type="STRING" id="1219011.GCA_001895045_01855"/>
<reference evidence="3 4" key="1">
    <citation type="submission" date="2018-06" db="EMBL/GenBank/DDBJ databases">
        <authorList>
            <consortium name="Pathogen Informatics"/>
            <person name="Doyle S."/>
        </authorList>
    </citation>
    <scope>NUCLEOTIDE SEQUENCE [LARGE SCALE GENOMIC DNA]</scope>
    <source>
        <strain evidence="3 4">NCTC10994</strain>
    </source>
</reference>
<dbReference type="InterPro" id="IPR011438">
    <property type="entry name" value="DUF1541"/>
</dbReference>
<feature type="compositionally biased region" description="Polar residues" evidence="1">
    <location>
        <begin position="30"/>
        <end position="39"/>
    </location>
</feature>
<evidence type="ECO:0000313" key="3">
    <source>
        <dbReference type="EMBL" id="SQI30387.1"/>
    </source>
</evidence>
<dbReference type="Gene3D" id="2.30.30.1210">
    <property type="entry name" value="Domain of unknown function DUF1541"/>
    <property type="match status" value="1"/>
</dbReference>
<dbReference type="Proteomes" id="UP000249091">
    <property type="component" value="Chromosome 1"/>
</dbReference>
<sequence length="198" mass="20430">MKTESKLALCAVGLVVVVGGAVGLAGVTGSDSAVESRTGSSHHDNSHESGGTAGHHHASDGGALPEGLRVATDPTYPVGTTVVLTADHMPGMDGALATISGAFDTTTYSVSYTPTTGGSPVVDHRWVVQEELENPGPAPLADGTQVVLRADHMPGMDGARATIDSSTDETVYMVDLQADGIEMRDHKWVVESEITPVR</sequence>
<organism evidence="3 4">
    <name type="scientific">Rhodococcus coprophilus</name>
    <dbReference type="NCBI Taxonomy" id="38310"/>
    <lineage>
        <taxon>Bacteria</taxon>
        <taxon>Bacillati</taxon>
        <taxon>Actinomycetota</taxon>
        <taxon>Actinomycetes</taxon>
        <taxon>Mycobacteriales</taxon>
        <taxon>Nocardiaceae</taxon>
        <taxon>Rhodococcus</taxon>
    </lineage>
</organism>
<name>A0A2X4TSF5_9NOCA</name>
<dbReference type="KEGG" id="rcr:NCTC10994_01542"/>
<keyword evidence="4" id="KW-1185">Reference proteome</keyword>
<evidence type="ECO:0000256" key="1">
    <source>
        <dbReference type="SAM" id="MobiDB-lite"/>
    </source>
</evidence>
<accession>A0A2X4TSF5</accession>
<dbReference type="Pfam" id="PF07563">
    <property type="entry name" value="DUF1541"/>
    <property type="match status" value="2"/>
</dbReference>
<proteinExistence type="predicted"/>
<feature type="domain" description="DUF1541" evidence="2">
    <location>
        <begin position="78"/>
        <end position="129"/>
    </location>
</feature>
<feature type="region of interest" description="Disordered" evidence="1">
    <location>
        <begin position="30"/>
        <end position="69"/>
    </location>
</feature>
<gene>
    <name evidence="3" type="primary">ydhK</name>
    <name evidence="3" type="ORF">NCTC10994_01542</name>
</gene>
<evidence type="ECO:0000313" key="4">
    <source>
        <dbReference type="Proteomes" id="UP000249091"/>
    </source>
</evidence>
<evidence type="ECO:0000259" key="2">
    <source>
        <dbReference type="Pfam" id="PF07563"/>
    </source>
</evidence>
<dbReference type="RefSeq" id="WP_072699838.1">
    <property type="nucleotide sequence ID" value="NZ_JAFBBL010000001.1"/>
</dbReference>
<dbReference type="AlphaFoldDB" id="A0A2X4TSF5"/>